<dbReference type="PANTHER" id="PTHR11863">
    <property type="entry name" value="STEROL DESATURASE"/>
    <property type="match status" value="1"/>
</dbReference>
<evidence type="ECO:0000259" key="6">
    <source>
        <dbReference type="Pfam" id="PF04116"/>
    </source>
</evidence>
<feature type="transmembrane region" description="Helical" evidence="5">
    <location>
        <begin position="35"/>
        <end position="56"/>
    </location>
</feature>
<name>A0A5N5SYQ8_9CRUS</name>
<keyword evidence="8" id="KW-1185">Reference proteome</keyword>
<dbReference type="GO" id="GO:0016020">
    <property type="term" value="C:membrane"/>
    <property type="evidence" value="ECO:0007669"/>
    <property type="project" value="UniProtKB-SubCell"/>
</dbReference>
<dbReference type="GO" id="GO:0005506">
    <property type="term" value="F:iron ion binding"/>
    <property type="evidence" value="ECO:0007669"/>
    <property type="project" value="InterPro"/>
</dbReference>
<comment type="caution">
    <text evidence="7">The sequence shown here is derived from an EMBL/GenBank/DDBJ whole genome shotgun (WGS) entry which is preliminary data.</text>
</comment>
<evidence type="ECO:0000256" key="5">
    <source>
        <dbReference type="SAM" id="Phobius"/>
    </source>
</evidence>
<dbReference type="Pfam" id="PF04116">
    <property type="entry name" value="FA_hydroxylase"/>
    <property type="match status" value="1"/>
</dbReference>
<organism evidence="7 8">
    <name type="scientific">Armadillidium nasatum</name>
    <dbReference type="NCBI Taxonomy" id="96803"/>
    <lineage>
        <taxon>Eukaryota</taxon>
        <taxon>Metazoa</taxon>
        <taxon>Ecdysozoa</taxon>
        <taxon>Arthropoda</taxon>
        <taxon>Crustacea</taxon>
        <taxon>Multicrustacea</taxon>
        <taxon>Malacostraca</taxon>
        <taxon>Eumalacostraca</taxon>
        <taxon>Peracarida</taxon>
        <taxon>Isopoda</taxon>
        <taxon>Oniscidea</taxon>
        <taxon>Crinocheta</taxon>
        <taxon>Armadillidiidae</taxon>
        <taxon>Armadillidium</taxon>
    </lineage>
</organism>
<comment type="subcellular location">
    <subcellularLocation>
        <location evidence="1">Membrane</location>
    </subcellularLocation>
</comment>
<feature type="transmembrane region" description="Helical" evidence="5">
    <location>
        <begin position="85"/>
        <end position="108"/>
    </location>
</feature>
<gene>
    <name evidence="7" type="primary">FAXDC2</name>
    <name evidence="7" type="ORF">Anas_05207</name>
</gene>
<dbReference type="EMBL" id="SEYY01018615">
    <property type="protein sequence ID" value="KAB7499172.1"/>
    <property type="molecule type" value="Genomic_DNA"/>
</dbReference>
<reference evidence="7 8" key="1">
    <citation type="journal article" date="2019" name="PLoS Biol.">
        <title>Sex chromosomes control vertical transmission of feminizing Wolbachia symbionts in an isopod.</title>
        <authorList>
            <person name="Becking T."/>
            <person name="Chebbi M.A."/>
            <person name="Giraud I."/>
            <person name="Moumen B."/>
            <person name="Laverre T."/>
            <person name="Caubet Y."/>
            <person name="Peccoud J."/>
            <person name="Gilbert C."/>
            <person name="Cordaux R."/>
        </authorList>
    </citation>
    <scope>NUCLEOTIDE SEQUENCE [LARGE SCALE GENOMIC DNA]</scope>
    <source>
        <strain evidence="7">ANa2</strain>
        <tissue evidence="7">Whole body excluding digestive tract and cuticle</tissue>
    </source>
</reference>
<evidence type="ECO:0000256" key="3">
    <source>
        <dbReference type="ARBA" id="ARBA00022989"/>
    </source>
</evidence>
<dbReference type="InterPro" id="IPR050307">
    <property type="entry name" value="Sterol_Desaturase_Related"/>
</dbReference>
<evidence type="ECO:0000313" key="7">
    <source>
        <dbReference type="EMBL" id="KAB7499172.1"/>
    </source>
</evidence>
<feature type="transmembrane region" description="Helical" evidence="5">
    <location>
        <begin position="138"/>
        <end position="160"/>
    </location>
</feature>
<feature type="domain" description="Fatty acid hydroxylase" evidence="6">
    <location>
        <begin position="182"/>
        <end position="305"/>
    </location>
</feature>
<keyword evidence="4 5" id="KW-0472">Membrane</keyword>
<dbReference type="InterPro" id="IPR006694">
    <property type="entry name" value="Fatty_acid_hydroxylase"/>
</dbReference>
<dbReference type="GO" id="GO:0008610">
    <property type="term" value="P:lipid biosynthetic process"/>
    <property type="evidence" value="ECO:0007669"/>
    <property type="project" value="InterPro"/>
</dbReference>
<protein>
    <submittedName>
        <fullName evidence="7">Fatty acid hydroxylase domain-containing protein 2</fullName>
    </submittedName>
</protein>
<keyword evidence="3 5" id="KW-1133">Transmembrane helix</keyword>
<sequence>MSSTEVYQGDDLIHSPRTNKEKPAELWWSIIKKTLFIVGSSALIFAALSNTLTYHLQRFWGASGNFWQHQWENILLTFGDDSFNLFVYGSFCVGYIVYWGIGSFYTYMDISGKPEFLRRYKIQPGTNEPVERNQLIKLIAIAHFNQILSIPVAAVCYYIFKYRGFNNSYKLPTFHWVIFELAIFIIVEEICFYYSHRLLHHRYLYKRYHKLHHEWQSPIAVTAVYSHPVEHIFSNLLPIFAGPMIMGSHIATFWLWVSLAIFSTLNAHSGYHLPFFPSPEAHDFHHLKFNQCYGVLGVLDLLHGTDEKFRNTKAFSRHIMMLSLIPPREAFPDHSDLKSKDLNAGLFTTEVIQPLEKE</sequence>
<dbReference type="GO" id="GO:0016491">
    <property type="term" value="F:oxidoreductase activity"/>
    <property type="evidence" value="ECO:0007669"/>
    <property type="project" value="InterPro"/>
</dbReference>
<feature type="transmembrane region" description="Helical" evidence="5">
    <location>
        <begin position="239"/>
        <end position="262"/>
    </location>
</feature>
<evidence type="ECO:0000256" key="2">
    <source>
        <dbReference type="ARBA" id="ARBA00022692"/>
    </source>
</evidence>
<accession>A0A5N5SYQ8</accession>
<proteinExistence type="predicted"/>
<evidence type="ECO:0000313" key="8">
    <source>
        <dbReference type="Proteomes" id="UP000326759"/>
    </source>
</evidence>
<feature type="transmembrane region" description="Helical" evidence="5">
    <location>
        <begin position="172"/>
        <end position="194"/>
    </location>
</feature>
<evidence type="ECO:0000256" key="1">
    <source>
        <dbReference type="ARBA" id="ARBA00004370"/>
    </source>
</evidence>
<keyword evidence="2 5" id="KW-0812">Transmembrane</keyword>
<evidence type="ECO:0000256" key="4">
    <source>
        <dbReference type="ARBA" id="ARBA00023136"/>
    </source>
</evidence>
<dbReference type="Proteomes" id="UP000326759">
    <property type="component" value="Unassembled WGS sequence"/>
</dbReference>
<dbReference type="AlphaFoldDB" id="A0A5N5SYQ8"/>
<dbReference type="OrthoDB" id="408954at2759"/>